<proteinExistence type="predicted"/>
<protein>
    <submittedName>
        <fullName evidence="1">Uncharacterized protein</fullName>
    </submittedName>
</protein>
<dbReference type="RefSeq" id="WP_284314643.1">
    <property type="nucleotide sequence ID" value="NZ_BSPC01000052.1"/>
</dbReference>
<dbReference type="InterPro" id="IPR053855">
    <property type="entry name" value="DUF6931"/>
</dbReference>
<evidence type="ECO:0000313" key="1">
    <source>
        <dbReference type="EMBL" id="GLS21637.1"/>
    </source>
</evidence>
<dbReference type="Pfam" id="PF22011">
    <property type="entry name" value="DUF6931"/>
    <property type="match status" value="1"/>
</dbReference>
<comment type="caution">
    <text evidence="1">The sequence shown here is derived from an EMBL/GenBank/DDBJ whole genome shotgun (WGS) entry which is preliminary data.</text>
</comment>
<sequence>MKHLRFSTARQVIDAFPNLRGEFSGNLELDPFAFIDSLIAQGSVRKAMAFCAFVLPRREAVQWLCLALRQQAPQPNGADAALLRLAEEWLKAPMEATRRAALDGGMEDPLKGASAWAALAAGWSGGNLSPNTEQPVPPPPHLTGHAVNVGLTLLIASLPLAKQPDKMEELVGDAVALLRRGSA</sequence>
<accession>A0ABQ6CPV1</accession>
<evidence type="ECO:0000313" key="2">
    <source>
        <dbReference type="Proteomes" id="UP001156882"/>
    </source>
</evidence>
<dbReference type="Proteomes" id="UP001156882">
    <property type="component" value="Unassembled WGS sequence"/>
</dbReference>
<reference evidence="2" key="1">
    <citation type="journal article" date="2019" name="Int. J. Syst. Evol. Microbiol.">
        <title>The Global Catalogue of Microorganisms (GCM) 10K type strain sequencing project: providing services to taxonomists for standard genome sequencing and annotation.</title>
        <authorList>
            <consortium name="The Broad Institute Genomics Platform"/>
            <consortium name="The Broad Institute Genome Sequencing Center for Infectious Disease"/>
            <person name="Wu L."/>
            <person name="Ma J."/>
        </authorList>
    </citation>
    <scope>NUCLEOTIDE SEQUENCE [LARGE SCALE GENOMIC DNA]</scope>
    <source>
        <strain evidence="2">NBRC 101365</strain>
    </source>
</reference>
<organism evidence="1 2">
    <name type="scientific">Labrys miyagiensis</name>
    <dbReference type="NCBI Taxonomy" id="346912"/>
    <lineage>
        <taxon>Bacteria</taxon>
        <taxon>Pseudomonadati</taxon>
        <taxon>Pseudomonadota</taxon>
        <taxon>Alphaproteobacteria</taxon>
        <taxon>Hyphomicrobiales</taxon>
        <taxon>Xanthobacteraceae</taxon>
        <taxon>Labrys</taxon>
    </lineage>
</organism>
<keyword evidence="2" id="KW-1185">Reference proteome</keyword>
<gene>
    <name evidence="1" type="ORF">GCM10007874_46540</name>
</gene>
<dbReference type="EMBL" id="BSPC01000052">
    <property type="protein sequence ID" value="GLS21637.1"/>
    <property type="molecule type" value="Genomic_DNA"/>
</dbReference>
<name>A0ABQ6CPV1_9HYPH</name>